<evidence type="ECO:0000256" key="2">
    <source>
        <dbReference type="ARBA" id="ARBA00022448"/>
    </source>
</evidence>
<evidence type="ECO:0000256" key="3">
    <source>
        <dbReference type="ARBA" id="ARBA00022723"/>
    </source>
</evidence>
<dbReference type="PROSITE" id="PS00202">
    <property type="entry name" value="RUBREDOXIN"/>
    <property type="match status" value="1"/>
</dbReference>
<protein>
    <recommendedName>
        <fullName evidence="6">Rubredoxin</fullName>
    </recommendedName>
</protein>
<evidence type="ECO:0000259" key="7">
    <source>
        <dbReference type="PROSITE" id="PS50903"/>
    </source>
</evidence>
<reference evidence="9" key="1">
    <citation type="journal article" date="2019" name="Int. J. Syst. Evol. Microbiol.">
        <title>The Global Catalogue of Microorganisms (GCM) 10K type strain sequencing project: providing services to taxonomists for standard genome sequencing and annotation.</title>
        <authorList>
            <consortium name="The Broad Institute Genomics Platform"/>
            <consortium name="The Broad Institute Genome Sequencing Center for Infectious Disease"/>
            <person name="Wu L."/>
            <person name="Ma J."/>
        </authorList>
    </citation>
    <scope>NUCLEOTIDE SEQUENCE [LARGE SCALE GENOMIC DNA]</scope>
    <source>
        <strain evidence="9">CCUG 55585</strain>
    </source>
</reference>
<dbReference type="InterPro" id="IPR050526">
    <property type="entry name" value="Rubredoxin_ET"/>
</dbReference>
<keyword evidence="4 6" id="KW-0249">Electron transport</keyword>
<dbReference type="InterPro" id="IPR024935">
    <property type="entry name" value="Rubredoxin_dom"/>
</dbReference>
<evidence type="ECO:0000256" key="1">
    <source>
        <dbReference type="ARBA" id="ARBA00005337"/>
    </source>
</evidence>
<evidence type="ECO:0000256" key="4">
    <source>
        <dbReference type="ARBA" id="ARBA00022982"/>
    </source>
</evidence>
<dbReference type="RefSeq" id="WP_386823077.1">
    <property type="nucleotide sequence ID" value="NZ_JBHTIF010000001.1"/>
</dbReference>
<dbReference type="CDD" id="cd00730">
    <property type="entry name" value="rubredoxin"/>
    <property type="match status" value="1"/>
</dbReference>
<organism evidence="8 9">
    <name type="scientific">Lysobacter brunescens</name>
    <dbReference type="NCBI Taxonomy" id="262323"/>
    <lineage>
        <taxon>Bacteria</taxon>
        <taxon>Pseudomonadati</taxon>
        <taxon>Pseudomonadota</taxon>
        <taxon>Gammaproteobacteria</taxon>
        <taxon>Lysobacterales</taxon>
        <taxon>Lysobacteraceae</taxon>
        <taxon>Lysobacter</taxon>
    </lineage>
</organism>
<dbReference type="InterPro" id="IPR024922">
    <property type="entry name" value="Rubredoxin"/>
</dbReference>
<proteinExistence type="inferred from homology"/>
<accession>A0ABW2YA88</accession>
<evidence type="ECO:0000256" key="5">
    <source>
        <dbReference type="ARBA" id="ARBA00023004"/>
    </source>
</evidence>
<dbReference type="Gene3D" id="2.20.28.10">
    <property type="match status" value="1"/>
</dbReference>
<dbReference type="PANTHER" id="PTHR47627:SF1">
    <property type="entry name" value="RUBREDOXIN-1-RELATED"/>
    <property type="match status" value="1"/>
</dbReference>
<dbReference type="InterPro" id="IPR018527">
    <property type="entry name" value="Rubredoxin_Fe_BS"/>
</dbReference>
<dbReference type="EMBL" id="JBHTIF010000001">
    <property type="protein sequence ID" value="MFD0725454.1"/>
    <property type="molecule type" value="Genomic_DNA"/>
</dbReference>
<name>A0ABW2YA88_9GAMM</name>
<keyword evidence="5 6" id="KW-0408">Iron</keyword>
<dbReference type="InterPro" id="IPR024934">
    <property type="entry name" value="Rubredoxin-like_dom"/>
</dbReference>
<keyword evidence="2 6" id="KW-0813">Transport</keyword>
<evidence type="ECO:0000313" key="9">
    <source>
        <dbReference type="Proteomes" id="UP001597110"/>
    </source>
</evidence>
<comment type="caution">
    <text evidence="8">The sequence shown here is derived from an EMBL/GenBank/DDBJ whole genome shotgun (WGS) entry which is preliminary data.</text>
</comment>
<dbReference type="NCBIfam" id="NF045768">
    <property type="entry name" value="RubredRD"/>
    <property type="match status" value="1"/>
</dbReference>
<keyword evidence="9" id="KW-1185">Reference proteome</keyword>
<feature type="domain" description="Rubredoxin-like" evidence="7">
    <location>
        <begin position="8"/>
        <end position="59"/>
    </location>
</feature>
<sequence>MNDPANRARKYRCLVCEHVYDPAEGDPATGIPPGTSFESLPDTWSCPECGATKADFEPID</sequence>
<dbReference type="Pfam" id="PF00301">
    <property type="entry name" value="Rubredoxin"/>
    <property type="match status" value="1"/>
</dbReference>
<evidence type="ECO:0000313" key="8">
    <source>
        <dbReference type="EMBL" id="MFD0725454.1"/>
    </source>
</evidence>
<dbReference type="PROSITE" id="PS50903">
    <property type="entry name" value="RUBREDOXIN_LIKE"/>
    <property type="match status" value="1"/>
</dbReference>
<dbReference type="SUPFAM" id="SSF57802">
    <property type="entry name" value="Rubredoxin-like"/>
    <property type="match status" value="1"/>
</dbReference>
<comment type="cofactor">
    <cofactor evidence="6">
        <name>Fe(3+)</name>
        <dbReference type="ChEBI" id="CHEBI:29034"/>
    </cofactor>
    <text evidence="6">Binds 1 Fe(3+) ion per subunit.</text>
</comment>
<evidence type="ECO:0000256" key="6">
    <source>
        <dbReference type="PIRNR" id="PIRNR000071"/>
    </source>
</evidence>
<keyword evidence="3 6" id="KW-0479">Metal-binding</keyword>
<comment type="similarity">
    <text evidence="1 6">Belongs to the rubredoxin family.</text>
</comment>
<dbReference type="PIRSF" id="PIRSF000071">
    <property type="entry name" value="Rubredoxin"/>
    <property type="match status" value="1"/>
</dbReference>
<dbReference type="Proteomes" id="UP001597110">
    <property type="component" value="Unassembled WGS sequence"/>
</dbReference>
<dbReference type="PRINTS" id="PR00163">
    <property type="entry name" value="RUBREDOXIN"/>
</dbReference>
<gene>
    <name evidence="8" type="primary">rd</name>
    <name evidence="8" type="ORF">ACFQ0E_07530</name>
</gene>
<dbReference type="PANTHER" id="PTHR47627">
    <property type="entry name" value="RUBREDOXIN"/>
    <property type="match status" value="1"/>
</dbReference>